<dbReference type="InterPro" id="IPR001849">
    <property type="entry name" value="PH_domain"/>
</dbReference>
<dbReference type="GO" id="GO:0005886">
    <property type="term" value="C:plasma membrane"/>
    <property type="evidence" value="ECO:0007669"/>
    <property type="project" value="TreeGrafter"/>
</dbReference>
<reference evidence="5" key="1">
    <citation type="submission" date="2025-08" db="UniProtKB">
        <authorList>
            <consortium name="RefSeq"/>
        </authorList>
    </citation>
    <scope>IDENTIFICATION</scope>
    <source>
        <strain evidence="5">Airmid</strain>
    </source>
</reference>
<dbReference type="RefSeq" id="XP_027204852.1">
    <property type="nucleotide sequence ID" value="XM_027349051.1"/>
</dbReference>
<dbReference type="KEGG" id="dpte:113798497"/>
<dbReference type="OMA" id="PPYECIF"/>
<dbReference type="PANTHER" id="PTHR12345">
    <property type="entry name" value="SYNTENIN RELATED"/>
    <property type="match status" value="1"/>
</dbReference>
<dbReference type="InterPro" id="IPR051230">
    <property type="entry name" value="APP-Binding"/>
</dbReference>
<keyword evidence="1" id="KW-0677">Repeat</keyword>
<protein>
    <submittedName>
        <fullName evidence="5">Uncharacterized protein LOC113798497</fullName>
    </submittedName>
</protein>
<name>A0A6P6YHZ1_DERPT</name>
<evidence type="ECO:0000256" key="2">
    <source>
        <dbReference type="SAM" id="MobiDB-lite"/>
    </source>
</evidence>
<dbReference type="SUPFAM" id="SSF50729">
    <property type="entry name" value="PH domain-like"/>
    <property type="match status" value="1"/>
</dbReference>
<sequence>MINNSNTQQNSTTTTTTTTTNQQQQPWMNMPITLRTNQILFENRDVQRAGWLKYIPFAEKYSSSDDHKFWVVFAVYGSQTPYLEFYQKRQSNHQQQQPQSDGPVSKHSLLNCRHINAVIETNSDERHNEFSITLSTHVIRLAADTDEVMWDWIGSLRTKLIEMKILQPTENFYSKSPILPPRRPIINNSDTQNIVQNSSDELYEPIFNITNEIQRMSMNQNSTMMIMPADEGPPPYECIFTNNPTTSHNINQSGNGGIVHRPSFREMQVEKFQKEMQQLNGVTLKVRKKDCYNAIAFVDIEPYGIFIAGWKQRDHPYLHNTFHIGDQLISINEMTIESAQQAKQFIKQSTTNLDFIIRRVPFGQIYCLKRLFDGEDLGLIREKGTARIIRVMEKSVAERCGFDSHCHYYPGNNDDNGGGRIIESPSSTTMNINDQQNWFITEINNRPLNLFFKNNEIESRLNAIGKEISILVQPFGFIKRLKRQLKLFKHYKDYIVQ</sequence>
<dbReference type="SUPFAM" id="SSF50156">
    <property type="entry name" value="PDZ domain-like"/>
    <property type="match status" value="1"/>
</dbReference>
<organism evidence="4 5">
    <name type="scientific">Dermatophagoides pteronyssinus</name>
    <name type="common">European house dust mite</name>
    <dbReference type="NCBI Taxonomy" id="6956"/>
    <lineage>
        <taxon>Eukaryota</taxon>
        <taxon>Metazoa</taxon>
        <taxon>Ecdysozoa</taxon>
        <taxon>Arthropoda</taxon>
        <taxon>Chelicerata</taxon>
        <taxon>Arachnida</taxon>
        <taxon>Acari</taxon>
        <taxon>Acariformes</taxon>
        <taxon>Sarcoptiformes</taxon>
        <taxon>Astigmata</taxon>
        <taxon>Psoroptidia</taxon>
        <taxon>Analgoidea</taxon>
        <taxon>Pyroglyphidae</taxon>
        <taxon>Dermatophagoidinae</taxon>
        <taxon>Dermatophagoides</taxon>
    </lineage>
</organism>
<dbReference type="PROSITE" id="PS50003">
    <property type="entry name" value="PH_DOMAIN"/>
    <property type="match status" value="1"/>
</dbReference>
<dbReference type="FunCoup" id="A0A6P6YHZ1">
    <property type="interactions" value="119"/>
</dbReference>
<evidence type="ECO:0000256" key="1">
    <source>
        <dbReference type="ARBA" id="ARBA00022737"/>
    </source>
</evidence>
<dbReference type="GO" id="GO:0005737">
    <property type="term" value="C:cytoplasm"/>
    <property type="evidence" value="ECO:0007669"/>
    <property type="project" value="TreeGrafter"/>
</dbReference>
<evidence type="ECO:0000259" key="3">
    <source>
        <dbReference type="PROSITE" id="PS50003"/>
    </source>
</evidence>
<evidence type="ECO:0000313" key="5">
    <source>
        <dbReference type="RefSeq" id="XP_027204852.1"/>
    </source>
</evidence>
<keyword evidence="4" id="KW-1185">Reference proteome</keyword>
<proteinExistence type="predicted"/>
<dbReference type="OrthoDB" id="6126662at2759"/>
<evidence type="ECO:0000313" key="4">
    <source>
        <dbReference type="Proteomes" id="UP000515146"/>
    </source>
</evidence>
<dbReference type="InParanoid" id="A0A6P6YHZ1"/>
<feature type="region of interest" description="Disordered" evidence="2">
    <location>
        <begin position="1"/>
        <end position="24"/>
    </location>
</feature>
<dbReference type="AlphaFoldDB" id="A0A6P6YHZ1"/>
<dbReference type="InterPro" id="IPR036034">
    <property type="entry name" value="PDZ_sf"/>
</dbReference>
<dbReference type="PANTHER" id="PTHR12345:SF11">
    <property type="entry name" value="FI13065P"/>
    <property type="match status" value="1"/>
</dbReference>
<accession>A0A6P6YHZ1</accession>
<dbReference type="Gene3D" id="2.30.29.30">
    <property type="entry name" value="Pleckstrin-homology domain (PH domain)/Phosphotyrosine-binding domain (PTB)"/>
    <property type="match status" value="1"/>
</dbReference>
<dbReference type="InterPro" id="IPR011993">
    <property type="entry name" value="PH-like_dom_sf"/>
</dbReference>
<gene>
    <name evidence="5" type="primary">LOC113798497</name>
</gene>
<dbReference type="Proteomes" id="UP000515146">
    <property type="component" value="Unplaced"/>
</dbReference>
<feature type="domain" description="PH" evidence="3">
    <location>
        <begin position="45"/>
        <end position="161"/>
    </location>
</feature>